<dbReference type="Proteomes" id="UP001257234">
    <property type="component" value="Unassembled WGS sequence"/>
</dbReference>
<keyword evidence="1" id="KW-0812">Transmembrane</keyword>
<dbReference type="Pfam" id="PF13858">
    <property type="entry name" value="DUF4199"/>
    <property type="match status" value="1"/>
</dbReference>
<feature type="transmembrane region" description="Helical" evidence="1">
    <location>
        <begin position="132"/>
        <end position="155"/>
    </location>
</feature>
<keyword evidence="3" id="KW-1185">Reference proteome</keyword>
<accession>A0ABU1ENP4</accession>
<evidence type="ECO:0000256" key="1">
    <source>
        <dbReference type="SAM" id="Phobius"/>
    </source>
</evidence>
<feature type="transmembrane region" description="Helical" evidence="1">
    <location>
        <begin position="70"/>
        <end position="95"/>
    </location>
</feature>
<sequence length="158" mass="18015">MKKFAIEIKWGIIFSIVSLIWMFLEKGLGWHDENIAQHAIYTNLFAIVAIIIYVLALLDKRKNFFHGKMTWSQGFISGIIISIVVAILSPLAQYITHEFITPDYFENVIAFTVEKGAMSKEAAEEYFNLTSYIIQSFFFALVVGVVTSAIVAYFVKKK</sequence>
<dbReference type="RefSeq" id="WP_309560544.1">
    <property type="nucleotide sequence ID" value="NZ_JAVJIU010000001.1"/>
</dbReference>
<evidence type="ECO:0000313" key="3">
    <source>
        <dbReference type="Proteomes" id="UP001257234"/>
    </source>
</evidence>
<keyword evidence="1" id="KW-0472">Membrane</keyword>
<evidence type="ECO:0000313" key="2">
    <source>
        <dbReference type="EMBL" id="MDR5589667.1"/>
    </source>
</evidence>
<organism evidence="2 3">
    <name type="scientific">Christiangramia sediminicola</name>
    <dbReference type="NCBI Taxonomy" id="3073267"/>
    <lineage>
        <taxon>Bacteria</taxon>
        <taxon>Pseudomonadati</taxon>
        <taxon>Bacteroidota</taxon>
        <taxon>Flavobacteriia</taxon>
        <taxon>Flavobacteriales</taxon>
        <taxon>Flavobacteriaceae</taxon>
        <taxon>Christiangramia</taxon>
    </lineage>
</organism>
<keyword evidence="1" id="KW-1133">Transmembrane helix</keyword>
<proteinExistence type="predicted"/>
<name>A0ABU1ENP4_9FLAO</name>
<comment type="caution">
    <text evidence="2">The sequence shown here is derived from an EMBL/GenBank/DDBJ whole genome shotgun (WGS) entry which is preliminary data.</text>
</comment>
<dbReference type="EMBL" id="JAVJIU010000001">
    <property type="protein sequence ID" value="MDR5589667.1"/>
    <property type="molecule type" value="Genomic_DNA"/>
</dbReference>
<protein>
    <submittedName>
        <fullName evidence="2">DUF4199 domain-containing protein</fullName>
    </submittedName>
</protein>
<dbReference type="InterPro" id="IPR025250">
    <property type="entry name" value="DUF4199"/>
</dbReference>
<gene>
    <name evidence="2" type="ORF">RE431_03390</name>
</gene>
<feature type="transmembrane region" description="Helical" evidence="1">
    <location>
        <begin position="7"/>
        <end position="24"/>
    </location>
</feature>
<reference evidence="3" key="1">
    <citation type="submission" date="2023-07" db="EMBL/GenBank/DDBJ databases">
        <title>Christiangramia sp. SM2212., a novel bacterium of the family Flavobacteriaceae isolated from the sea sediment.</title>
        <authorList>
            <person name="Wang J."/>
            <person name="Zhang X."/>
        </authorList>
    </citation>
    <scope>NUCLEOTIDE SEQUENCE [LARGE SCALE GENOMIC DNA]</scope>
    <source>
        <strain evidence="3">SM2212</strain>
    </source>
</reference>
<feature type="transmembrane region" description="Helical" evidence="1">
    <location>
        <begin position="39"/>
        <end position="58"/>
    </location>
</feature>